<dbReference type="GO" id="GO:0000981">
    <property type="term" value="F:DNA-binding transcription factor activity, RNA polymerase II-specific"/>
    <property type="evidence" value="ECO:0007669"/>
    <property type="project" value="TreeGrafter"/>
</dbReference>
<feature type="region of interest" description="Disordered" evidence="6">
    <location>
        <begin position="73"/>
        <end position="105"/>
    </location>
</feature>
<feature type="domain" description="DM" evidence="7">
    <location>
        <begin position="31"/>
        <end position="85"/>
    </location>
</feature>
<sequence length="249" mass="27418">MSKFSNISKIFSALIVLTMPSPQMPARVRLCARCRNHNEKNLVKDHKDQCKYRDCKCENCILILQRQQVQGKLKRLQSSESTSRRGATTRVQSNSTNQKNHPQELHRRLRYQHVPPQQQVDTARHLQYQFRAGSNQERSTVSSSLSSIRSTFSEPTTSFGPTFSSPSLSSFYLGLPLQLQLLDSSLGLSLGAPFAGPLAALGHLASLNVASQLAHPGTSGNSRTQPSLAGQSELSPGASTEQCNIKKKS</sequence>
<dbReference type="GO" id="GO:0005634">
    <property type="term" value="C:nucleus"/>
    <property type="evidence" value="ECO:0007669"/>
    <property type="project" value="UniProtKB-SubCell"/>
</dbReference>
<reference evidence="8" key="1">
    <citation type="submission" date="2021-01" db="UniProtKB">
        <authorList>
            <consortium name="EnsemblMetazoa"/>
        </authorList>
    </citation>
    <scope>IDENTIFICATION</scope>
</reference>
<keyword evidence="2 5" id="KW-0862">Zinc</keyword>
<evidence type="ECO:0000259" key="7">
    <source>
        <dbReference type="PROSITE" id="PS50809"/>
    </source>
</evidence>
<dbReference type="InParanoid" id="A0A7M7KVE7"/>
<proteinExistence type="predicted"/>
<dbReference type="SMART" id="SM00301">
    <property type="entry name" value="DM"/>
    <property type="match status" value="1"/>
</dbReference>
<organism evidence="8 9">
    <name type="scientific">Varroa destructor</name>
    <name type="common">Honeybee mite</name>
    <dbReference type="NCBI Taxonomy" id="109461"/>
    <lineage>
        <taxon>Eukaryota</taxon>
        <taxon>Metazoa</taxon>
        <taxon>Ecdysozoa</taxon>
        <taxon>Arthropoda</taxon>
        <taxon>Chelicerata</taxon>
        <taxon>Arachnida</taxon>
        <taxon>Acari</taxon>
        <taxon>Parasitiformes</taxon>
        <taxon>Mesostigmata</taxon>
        <taxon>Gamasina</taxon>
        <taxon>Dermanyssoidea</taxon>
        <taxon>Varroidae</taxon>
        <taxon>Varroa</taxon>
    </lineage>
</organism>
<dbReference type="PANTHER" id="PTHR12322">
    <property type="entry name" value="DOUBLESEX AND MAB-3 RELATED TRANSCRIPTION FACTOR DMRT"/>
    <property type="match status" value="1"/>
</dbReference>
<dbReference type="GO" id="GO:0000978">
    <property type="term" value="F:RNA polymerase II cis-regulatory region sequence-specific DNA binding"/>
    <property type="evidence" value="ECO:0007669"/>
    <property type="project" value="TreeGrafter"/>
</dbReference>
<dbReference type="Pfam" id="PF00751">
    <property type="entry name" value="DM"/>
    <property type="match status" value="1"/>
</dbReference>
<evidence type="ECO:0000256" key="2">
    <source>
        <dbReference type="ARBA" id="ARBA00022833"/>
    </source>
</evidence>
<dbReference type="SUPFAM" id="SSF82927">
    <property type="entry name" value="Cysteine-rich DNA binding domain, (DM domain)"/>
    <property type="match status" value="1"/>
</dbReference>
<keyword evidence="9" id="KW-1185">Reference proteome</keyword>
<feature type="compositionally biased region" description="Polar residues" evidence="6">
    <location>
        <begin position="218"/>
        <end position="243"/>
    </location>
</feature>
<keyword evidence="4 5" id="KW-0539">Nucleus</keyword>
<dbReference type="PROSITE" id="PS50809">
    <property type="entry name" value="DM_2"/>
    <property type="match status" value="1"/>
</dbReference>
<dbReference type="InterPro" id="IPR036407">
    <property type="entry name" value="DM_DNA-bd_sf"/>
</dbReference>
<evidence type="ECO:0000256" key="1">
    <source>
        <dbReference type="ARBA" id="ARBA00022723"/>
    </source>
</evidence>
<dbReference type="RefSeq" id="XP_022671403.1">
    <property type="nucleotide sequence ID" value="XM_022815668.1"/>
</dbReference>
<dbReference type="OrthoDB" id="6162476at2759"/>
<feature type="DNA-binding region" description="DM" evidence="5">
    <location>
        <begin position="31"/>
        <end position="85"/>
    </location>
</feature>
<dbReference type="EnsemblMetazoa" id="XM_022815668">
    <property type="protein sequence ID" value="XP_022671403"/>
    <property type="gene ID" value="LOC111254621"/>
</dbReference>
<dbReference type="AlphaFoldDB" id="A0A7M7KVE7"/>
<dbReference type="GO" id="GO:0046872">
    <property type="term" value="F:metal ion binding"/>
    <property type="evidence" value="ECO:0007669"/>
    <property type="project" value="UniProtKB-KW"/>
</dbReference>
<feature type="compositionally biased region" description="Polar residues" evidence="6">
    <location>
        <begin position="73"/>
        <end position="100"/>
    </location>
</feature>
<name>A0A7M7KVE7_VARDE</name>
<comment type="subcellular location">
    <subcellularLocation>
        <location evidence="5">Nucleus</location>
    </subcellularLocation>
</comment>
<evidence type="ECO:0000256" key="6">
    <source>
        <dbReference type="SAM" id="MobiDB-lite"/>
    </source>
</evidence>
<dbReference type="Gene3D" id="4.10.1040.10">
    <property type="entry name" value="DM DNA-binding domain"/>
    <property type="match status" value="1"/>
</dbReference>
<dbReference type="Proteomes" id="UP000594260">
    <property type="component" value="Unplaced"/>
</dbReference>
<evidence type="ECO:0000256" key="5">
    <source>
        <dbReference type="PROSITE-ProRule" id="PRU00070"/>
    </source>
</evidence>
<protein>
    <recommendedName>
        <fullName evidence="7">DM domain-containing protein</fullName>
    </recommendedName>
</protein>
<evidence type="ECO:0000313" key="8">
    <source>
        <dbReference type="EnsemblMetazoa" id="XP_022671403"/>
    </source>
</evidence>
<dbReference type="GO" id="GO:0007548">
    <property type="term" value="P:sex differentiation"/>
    <property type="evidence" value="ECO:0007669"/>
    <property type="project" value="TreeGrafter"/>
</dbReference>
<dbReference type="PROSITE" id="PS40000">
    <property type="entry name" value="DM_1"/>
    <property type="match status" value="1"/>
</dbReference>
<dbReference type="InterPro" id="IPR026607">
    <property type="entry name" value="DMRT"/>
</dbReference>
<dbReference type="KEGG" id="vde:111254621"/>
<dbReference type="PANTHER" id="PTHR12322:SF116">
    <property type="entry name" value="DOUBLESEX-MAB RELATED 99B"/>
    <property type="match status" value="1"/>
</dbReference>
<dbReference type="InterPro" id="IPR001275">
    <property type="entry name" value="DM_DNA-bd"/>
</dbReference>
<evidence type="ECO:0000313" key="9">
    <source>
        <dbReference type="Proteomes" id="UP000594260"/>
    </source>
</evidence>
<dbReference type="GeneID" id="111254621"/>
<accession>A0A7M7KVE7</accession>
<keyword evidence="3 5" id="KW-0238">DNA-binding</keyword>
<evidence type="ECO:0000256" key="3">
    <source>
        <dbReference type="ARBA" id="ARBA00023125"/>
    </source>
</evidence>
<evidence type="ECO:0000256" key="4">
    <source>
        <dbReference type="ARBA" id="ARBA00023242"/>
    </source>
</evidence>
<keyword evidence="1 5" id="KW-0479">Metal-binding</keyword>
<feature type="region of interest" description="Disordered" evidence="6">
    <location>
        <begin position="213"/>
        <end position="249"/>
    </location>
</feature>